<proteinExistence type="inferred from homology"/>
<organism evidence="11">
    <name type="scientific">Brugia pahangi</name>
    <name type="common">Filarial nematode worm</name>
    <dbReference type="NCBI Taxonomy" id="6280"/>
    <lineage>
        <taxon>Eukaryota</taxon>
        <taxon>Metazoa</taxon>
        <taxon>Ecdysozoa</taxon>
        <taxon>Nematoda</taxon>
        <taxon>Chromadorea</taxon>
        <taxon>Rhabditida</taxon>
        <taxon>Spirurina</taxon>
        <taxon>Spiruromorpha</taxon>
        <taxon>Filarioidea</taxon>
        <taxon>Onchocercidae</taxon>
        <taxon>Brugia</taxon>
    </lineage>
</organism>
<evidence type="ECO:0000313" key="11">
    <source>
        <dbReference type="WBParaSite" id="BPAG_0000955301-mRNA-1"/>
    </source>
</evidence>
<accession>A0A0N4TM94</accession>
<evidence type="ECO:0000313" key="9">
    <source>
        <dbReference type="EMBL" id="VDN90701.1"/>
    </source>
</evidence>
<feature type="region of interest" description="Disordered" evidence="8">
    <location>
        <begin position="32"/>
        <end position="108"/>
    </location>
</feature>
<evidence type="ECO:0000313" key="10">
    <source>
        <dbReference type="Proteomes" id="UP000278627"/>
    </source>
</evidence>
<keyword evidence="6" id="KW-0539">Nucleus</keyword>
<keyword evidence="3" id="KW-0156">Chromatin regulator</keyword>
<evidence type="ECO:0000256" key="4">
    <source>
        <dbReference type="ARBA" id="ARBA00023015"/>
    </source>
</evidence>
<keyword evidence="10" id="KW-1185">Reference proteome</keyword>
<dbReference type="STRING" id="6280.A0A0N4TM94"/>
<comment type="subcellular location">
    <subcellularLocation>
        <location evidence="1">Nucleus</location>
    </subcellularLocation>
</comment>
<feature type="compositionally biased region" description="Basic and acidic residues" evidence="8">
    <location>
        <begin position="32"/>
        <end position="41"/>
    </location>
</feature>
<dbReference type="Gene3D" id="1.20.890.10">
    <property type="entry name" value="cAMP-dependent protein kinase regulatory subunit, dimerization-anchoring domain"/>
    <property type="match status" value="1"/>
</dbReference>
<keyword evidence="4" id="KW-0805">Transcription regulation</keyword>
<dbReference type="AlphaFoldDB" id="A0A0N4TM94"/>
<comment type="similarity">
    <text evidence="2">Belongs to the dpy-30 family.</text>
</comment>
<dbReference type="EMBL" id="UZAD01013158">
    <property type="protein sequence ID" value="VDN90701.1"/>
    <property type="molecule type" value="Genomic_DNA"/>
</dbReference>
<reference evidence="11" key="1">
    <citation type="submission" date="2017-02" db="UniProtKB">
        <authorList>
            <consortium name="WormBaseParasite"/>
        </authorList>
    </citation>
    <scope>IDENTIFICATION</scope>
</reference>
<dbReference type="FunFam" id="1.20.890.10:FF:000003">
    <property type="entry name" value="protein dpy-30 homolog"/>
    <property type="match status" value="1"/>
</dbReference>
<protein>
    <recommendedName>
        <fullName evidence="7">Protein dpy-30 homolog</fullName>
    </recommendedName>
</protein>
<feature type="compositionally biased region" description="Polar residues" evidence="8">
    <location>
        <begin position="61"/>
        <end position="75"/>
    </location>
</feature>
<dbReference type="WBParaSite" id="BPAG_0000955301-mRNA-1">
    <property type="protein sequence ID" value="BPAG_0000955301-mRNA-1"/>
    <property type="gene ID" value="BPAG_0000955301"/>
</dbReference>
<name>A0A0N4TM94_BRUPA</name>
<evidence type="ECO:0000256" key="2">
    <source>
        <dbReference type="ARBA" id="ARBA00010849"/>
    </source>
</evidence>
<gene>
    <name evidence="9" type="ORF">BPAG_LOCUS9515</name>
</gene>
<keyword evidence="5" id="KW-0804">Transcription</keyword>
<dbReference type="InterPro" id="IPR037856">
    <property type="entry name" value="Sdc1/DPY30"/>
</dbReference>
<feature type="compositionally biased region" description="Low complexity" evidence="8">
    <location>
        <begin position="95"/>
        <end position="105"/>
    </location>
</feature>
<evidence type="ECO:0000256" key="3">
    <source>
        <dbReference type="ARBA" id="ARBA00022853"/>
    </source>
</evidence>
<reference evidence="9 10" key="2">
    <citation type="submission" date="2018-11" db="EMBL/GenBank/DDBJ databases">
        <authorList>
            <consortium name="Pathogen Informatics"/>
        </authorList>
    </citation>
    <scope>NUCLEOTIDE SEQUENCE [LARGE SCALE GENOMIC DNA]</scope>
</reference>
<evidence type="ECO:0000256" key="6">
    <source>
        <dbReference type="ARBA" id="ARBA00023242"/>
    </source>
</evidence>
<dbReference type="Proteomes" id="UP000278627">
    <property type="component" value="Unassembled WGS sequence"/>
</dbReference>
<dbReference type="GO" id="GO:0006325">
    <property type="term" value="P:chromatin organization"/>
    <property type="evidence" value="ECO:0007669"/>
    <property type="project" value="UniProtKB-KW"/>
</dbReference>
<evidence type="ECO:0000256" key="1">
    <source>
        <dbReference type="ARBA" id="ARBA00004123"/>
    </source>
</evidence>
<evidence type="ECO:0000256" key="8">
    <source>
        <dbReference type="SAM" id="MobiDB-lite"/>
    </source>
</evidence>
<dbReference type="GO" id="GO:0048188">
    <property type="term" value="C:Set1C/COMPASS complex"/>
    <property type="evidence" value="ECO:0007669"/>
    <property type="project" value="InterPro"/>
</dbReference>
<evidence type="ECO:0000256" key="7">
    <source>
        <dbReference type="ARBA" id="ARBA00044172"/>
    </source>
</evidence>
<dbReference type="InterPro" id="IPR049629">
    <property type="entry name" value="DPY30_SDC1_DD"/>
</dbReference>
<dbReference type="CDD" id="cd22965">
    <property type="entry name" value="DD_DPY30_SDC1"/>
    <property type="match status" value="1"/>
</dbReference>
<dbReference type="PANTHER" id="PTHR23356:SF16">
    <property type="entry name" value="DPY30 DOMAIN CONTAINING 2"/>
    <property type="match status" value="1"/>
</dbReference>
<dbReference type="Pfam" id="PF05186">
    <property type="entry name" value="Dpy-30"/>
    <property type="match status" value="1"/>
</dbReference>
<dbReference type="PANTHER" id="PTHR23356">
    <property type="entry name" value="DPY30-RELATED"/>
    <property type="match status" value="1"/>
</dbReference>
<sequence>MTLRRLKMSAMEVTEIPAAESEQMKEQVEEMHQQKVEEARKNVSFSVQEEIPVQDEATKAVDSTLSHPSATSENIESGAESEKKDASQTGGESGSGDTAAAASTTIPTRQYLDQTVVPILLQALGALAKERPPNPIEYLANYLLKEKDRFSTSFNQQQQQNESSH</sequence>
<evidence type="ECO:0000256" key="5">
    <source>
        <dbReference type="ARBA" id="ARBA00023163"/>
    </source>
</evidence>
<dbReference type="InterPro" id="IPR007858">
    <property type="entry name" value="Dpy-30_motif"/>
</dbReference>